<dbReference type="InterPro" id="IPR006059">
    <property type="entry name" value="SBP"/>
</dbReference>
<protein>
    <submittedName>
        <fullName evidence="3">Putative aldouronate transport system substrate-binding protein</fullName>
    </submittedName>
</protein>
<reference evidence="3 4" key="1">
    <citation type="submission" date="2016-10" db="EMBL/GenBank/DDBJ databases">
        <authorList>
            <person name="de Groot N.N."/>
        </authorList>
    </citation>
    <scope>NUCLEOTIDE SEQUENCE [LARGE SCALE GENOMIC DNA]</scope>
    <source>
        <strain evidence="3 4">DSM 20678</strain>
    </source>
</reference>
<dbReference type="Pfam" id="PF01547">
    <property type="entry name" value="SBP_bac_1"/>
    <property type="match status" value="1"/>
</dbReference>
<feature type="chain" id="PRO_5011442135" evidence="2">
    <location>
        <begin position="29"/>
        <end position="556"/>
    </location>
</feature>
<dbReference type="SUPFAM" id="SSF53850">
    <property type="entry name" value="Periplasmic binding protein-like II"/>
    <property type="match status" value="1"/>
</dbReference>
<evidence type="ECO:0000313" key="3">
    <source>
        <dbReference type="EMBL" id="SFP74673.1"/>
    </source>
</evidence>
<dbReference type="Gene3D" id="3.40.190.10">
    <property type="entry name" value="Periplasmic binding protein-like II"/>
    <property type="match status" value="2"/>
</dbReference>
<sequence>MSKMRILSVILVLVLCFVLFAGCGSREADTGSDTTTEPKDSTSTDTEQSKDQQSQQEDSEDSGDAESVYPIKGDYKLTYWVELAANVTAYCTNYSELPWRQELEKRTGVKVEYIHPPVGQAEESLNVLLASGEYPDIMVYQWPSYPGGVMKLYNDGVIIELTDLMKKYAPNLMAYYEANPEVARQVKSDDGKFYLVPFIRGHKELRHTSGPVLRADWLKANGHDVPITIADWEKVLTAFKENQGCEAPFTGNLDQIRMTFVNAFGIDRTFYPDNKVVKFGPVEDGYKEFLITMADWYKKGLIDQNFSTVDRTIQDSKMTTGRAGATRAAGGGQMGPYINTARKENPEYDLVAAPYPVKNPGEKPKYMNSFEFTSNGHAVITTSCKHPDIAMRFLDYAYSEEGHILYNYGIEGVSFEYVNGVPTYTDLIMNNPEGLTIAQAMSKYCLAPINGPFIQDVNYIRQYYTMPQQKDALVKWSDVDENTSVMPPITFTPEESAEVAKIMNEINTYVDEMTMKIIMGTEPVSKVDEFQKTIKDMGIDKAIEIYQRALDRYYAR</sequence>
<gene>
    <name evidence="3" type="ORF">SAMN05444406_10370</name>
</gene>
<dbReference type="EMBL" id="FOXR01000003">
    <property type="protein sequence ID" value="SFP74673.1"/>
    <property type="molecule type" value="Genomic_DNA"/>
</dbReference>
<feature type="compositionally biased region" description="Basic and acidic residues" evidence="1">
    <location>
        <begin position="36"/>
        <end position="50"/>
    </location>
</feature>
<proteinExistence type="predicted"/>
<feature type="region of interest" description="Disordered" evidence="1">
    <location>
        <begin position="27"/>
        <end position="67"/>
    </location>
</feature>
<evidence type="ECO:0000313" key="4">
    <source>
        <dbReference type="Proteomes" id="UP000198577"/>
    </source>
</evidence>
<dbReference type="PROSITE" id="PS51257">
    <property type="entry name" value="PROKAR_LIPOPROTEIN"/>
    <property type="match status" value="1"/>
</dbReference>
<dbReference type="STRING" id="937334.SAMN05444406_10370"/>
<accession>A0A1I5SVA1</accession>
<dbReference type="RefSeq" id="WP_177206064.1">
    <property type="nucleotide sequence ID" value="NZ_FOXR01000003.1"/>
</dbReference>
<keyword evidence="4" id="KW-1185">Reference proteome</keyword>
<evidence type="ECO:0000256" key="2">
    <source>
        <dbReference type="SAM" id="SignalP"/>
    </source>
</evidence>
<dbReference type="PANTHER" id="PTHR43649">
    <property type="entry name" value="ARABINOSE-BINDING PROTEIN-RELATED"/>
    <property type="match status" value="1"/>
</dbReference>
<dbReference type="Proteomes" id="UP000198577">
    <property type="component" value="Unassembled WGS sequence"/>
</dbReference>
<keyword evidence="2" id="KW-0732">Signal</keyword>
<evidence type="ECO:0000256" key="1">
    <source>
        <dbReference type="SAM" id="MobiDB-lite"/>
    </source>
</evidence>
<dbReference type="PANTHER" id="PTHR43649:SF12">
    <property type="entry name" value="DIACETYLCHITOBIOSE BINDING PROTEIN DASA"/>
    <property type="match status" value="1"/>
</dbReference>
<dbReference type="AlphaFoldDB" id="A0A1I5SVA1"/>
<organism evidence="3 4">
    <name type="scientific">Caldicoprobacter faecalis</name>
    <dbReference type="NCBI Taxonomy" id="937334"/>
    <lineage>
        <taxon>Bacteria</taxon>
        <taxon>Bacillati</taxon>
        <taxon>Bacillota</taxon>
        <taxon>Clostridia</taxon>
        <taxon>Caldicoprobacterales</taxon>
        <taxon>Caldicoprobacteraceae</taxon>
        <taxon>Caldicoprobacter</taxon>
    </lineage>
</organism>
<feature type="signal peptide" evidence="2">
    <location>
        <begin position="1"/>
        <end position="28"/>
    </location>
</feature>
<name>A0A1I5SVA1_9FIRM</name>
<dbReference type="InterPro" id="IPR050490">
    <property type="entry name" value="Bact_solute-bd_prot1"/>
</dbReference>